<dbReference type="CDD" id="cd05233">
    <property type="entry name" value="SDR_c"/>
    <property type="match status" value="1"/>
</dbReference>
<evidence type="ECO:0008006" key="4">
    <source>
        <dbReference type="Google" id="ProtNLM"/>
    </source>
</evidence>
<sequence>MKDWAVILGSSSGFGAATCREIASKGINIYGIHLDRRAAMESINSLVNELKSHNVEVHFRNMSATDAEKRKAVIEELKSIGNVRVKILMHSLAFGALKPVIDMDAANTLQQRQVEMTLDVMASSILYWSQELFQAGLLQKGSQIFAMTSSGGHRQWKAYGAVSAAKASLESYCRQLAFELSEHGIAANALQAGVTDTPALRKIPENEKMIEHALLLNPGKRLTIPEDVAKTIATLGLSENSWLTGNTIRIDGGEDITG</sequence>
<dbReference type="EMBL" id="UINC01004819">
    <property type="protein sequence ID" value="SVA17073.1"/>
    <property type="molecule type" value="Genomic_DNA"/>
</dbReference>
<accession>A0A381TSP0</accession>
<evidence type="ECO:0000313" key="3">
    <source>
        <dbReference type="EMBL" id="SVA17073.1"/>
    </source>
</evidence>
<protein>
    <recommendedName>
        <fullName evidence="4">3-oxoacyl-ACP reductase</fullName>
    </recommendedName>
</protein>
<dbReference type="Gene3D" id="3.40.50.720">
    <property type="entry name" value="NAD(P)-binding Rossmann-like Domain"/>
    <property type="match status" value="2"/>
</dbReference>
<proteinExistence type="inferred from homology"/>
<reference evidence="3" key="1">
    <citation type="submission" date="2018-05" db="EMBL/GenBank/DDBJ databases">
        <authorList>
            <person name="Lanie J.A."/>
            <person name="Ng W.-L."/>
            <person name="Kazmierczak K.M."/>
            <person name="Andrzejewski T.M."/>
            <person name="Davidsen T.M."/>
            <person name="Wayne K.J."/>
            <person name="Tettelin H."/>
            <person name="Glass J.I."/>
            <person name="Rusch D."/>
            <person name="Podicherti R."/>
            <person name="Tsui H.-C.T."/>
            <person name="Winkler M.E."/>
        </authorList>
    </citation>
    <scope>NUCLEOTIDE SEQUENCE</scope>
</reference>
<gene>
    <name evidence="3" type="ORF">METZ01_LOCUS69927</name>
</gene>
<dbReference type="AlphaFoldDB" id="A0A381TSP0"/>
<dbReference type="GO" id="GO:0016491">
    <property type="term" value="F:oxidoreductase activity"/>
    <property type="evidence" value="ECO:0007669"/>
    <property type="project" value="UniProtKB-KW"/>
</dbReference>
<comment type="similarity">
    <text evidence="1">Belongs to the short-chain dehydrogenases/reductases (SDR) family.</text>
</comment>
<keyword evidence="2" id="KW-0560">Oxidoreductase</keyword>
<dbReference type="PANTHER" id="PTHR43477:SF1">
    <property type="entry name" value="DIHYDROANTICAPSIN 7-DEHYDROGENASE"/>
    <property type="match status" value="1"/>
</dbReference>
<dbReference type="PRINTS" id="PR00081">
    <property type="entry name" value="GDHRDH"/>
</dbReference>
<organism evidence="3">
    <name type="scientific">marine metagenome</name>
    <dbReference type="NCBI Taxonomy" id="408172"/>
    <lineage>
        <taxon>unclassified sequences</taxon>
        <taxon>metagenomes</taxon>
        <taxon>ecological metagenomes</taxon>
    </lineage>
</organism>
<evidence type="ECO:0000256" key="2">
    <source>
        <dbReference type="ARBA" id="ARBA00023002"/>
    </source>
</evidence>
<evidence type="ECO:0000256" key="1">
    <source>
        <dbReference type="ARBA" id="ARBA00006484"/>
    </source>
</evidence>
<dbReference type="Pfam" id="PF13561">
    <property type="entry name" value="adh_short_C2"/>
    <property type="match status" value="1"/>
</dbReference>
<name>A0A381TSP0_9ZZZZ</name>
<dbReference type="InterPro" id="IPR036291">
    <property type="entry name" value="NAD(P)-bd_dom_sf"/>
</dbReference>
<dbReference type="SUPFAM" id="SSF51735">
    <property type="entry name" value="NAD(P)-binding Rossmann-fold domains"/>
    <property type="match status" value="1"/>
</dbReference>
<dbReference type="InterPro" id="IPR002347">
    <property type="entry name" value="SDR_fam"/>
</dbReference>
<dbReference type="InterPro" id="IPR051122">
    <property type="entry name" value="SDR_DHRS6-like"/>
</dbReference>
<dbReference type="PANTHER" id="PTHR43477">
    <property type="entry name" value="DIHYDROANTICAPSIN 7-DEHYDROGENASE"/>
    <property type="match status" value="1"/>
</dbReference>